<keyword evidence="3 9" id="KW-1003">Cell membrane</keyword>
<dbReference type="EMBL" id="JABBNT010000003">
    <property type="protein sequence ID" value="NMM44921.1"/>
    <property type="molecule type" value="Genomic_DNA"/>
</dbReference>
<dbReference type="PANTHER" id="PTHR38686">
    <property type="entry name" value="APOLIPOPROTEIN N-ACYLTRANSFERASE"/>
    <property type="match status" value="1"/>
</dbReference>
<evidence type="ECO:0000256" key="5">
    <source>
        <dbReference type="ARBA" id="ARBA00022692"/>
    </source>
</evidence>
<evidence type="ECO:0000256" key="8">
    <source>
        <dbReference type="ARBA" id="ARBA00023315"/>
    </source>
</evidence>
<name>A0A7Y0E0G2_9PROT</name>
<keyword evidence="12" id="KW-1185">Reference proteome</keyword>
<dbReference type="EC" id="2.3.1.269" evidence="9"/>
<evidence type="ECO:0000256" key="1">
    <source>
        <dbReference type="ARBA" id="ARBA00004651"/>
    </source>
</evidence>
<keyword evidence="5 9" id="KW-0812">Transmembrane</keyword>
<evidence type="ECO:0000259" key="10">
    <source>
        <dbReference type="PROSITE" id="PS50263"/>
    </source>
</evidence>
<feature type="transmembrane region" description="Helical" evidence="9">
    <location>
        <begin position="137"/>
        <end position="158"/>
    </location>
</feature>
<reference evidence="11 12" key="1">
    <citation type="submission" date="2020-04" db="EMBL/GenBank/DDBJ databases">
        <title>Rhodospirillaceae bacterium KN72 isolated from deep sea.</title>
        <authorList>
            <person name="Zhang D.-C."/>
        </authorList>
    </citation>
    <scope>NUCLEOTIDE SEQUENCE [LARGE SCALE GENOMIC DNA]</scope>
    <source>
        <strain evidence="11 12">KN72</strain>
    </source>
</reference>
<keyword evidence="4 9" id="KW-0808">Transferase</keyword>
<comment type="caution">
    <text evidence="11">The sequence shown here is derived from an EMBL/GenBank/DDBJ whole genome shotgun (WGS) entry which is preliminary data.</text>
</comment>
<comment type="pathway">
    <text evidence="9">Protein modification; lipoprotein biosynthesis (N-acyl transfer).</text>
</comment>
<dbReference type="Pfam" id="PF00795">
    <property type="entry name" value="CN_hydrolase"/>
    <property type="match status" value="1"/>
</dbReference>
<evidence type="ECO:0000313" key="12">
    <source>
        <dbReference type="Proteomes" id="UP000539372"/>
    </source>
</evidence>
<protein>
    <recommendedName>
        <fullName evidence="9">Apolipoprotein N-acyltransferase</fullName>
        <shortName evidence="9">ALP N-acyltransferase</shortName>
        <ecNumber evidence="9">2.3.1.269</ecNumber>
    </recommendedName>
</protein>
<feature type="transmembrane region" description="Helical" evidence="9">
    <location>
        <begin position="207"/>
        <end position="227"/>
    </location>
</feature>
<dbReference type="RefSeq" id="WP_169625306.1">
    <property type="nucleotide sequence ID" value="NZ_JABBNT010000003.1"/>
</dbReference>
<dbReference type="PANTHER" id="PTHR38686:SF1">
    <property type="entry name" value="APOLIPOPROTEIN N-ACYLTRANSFERASE"/>
    <property type="match status" value="1"/>
</dbReference>
<dbReference type="Pfam" id="PF20154">
    <property type="entry name" value="LNT_N"/>
    <property type="match status" value="1"/>
</dbReference>
<keyword evidence="7 9" id="KW-0472">Membrane</keyword>
<evidence type="ECO:0000313" key="11">
    <source>
        <dbReference type="EMBL" id="NMM44921.1"/>
    </source>
</evidence>
<dbReference type="AlphaFoldDB" id="A0A7Y0E0G2"/>
<comment type="similarity">
    <text evidence="2 9">Belongs to the CN hydrolase family. Apolipoprotein N-acyltransferase subfamily.</text>
</comment>
<comment type="subcellular location">
    <subcellularLocation>
        <location evidence="1 9">Cell membrane</location>
        <topology evidence="1 9">Multi-pass membrane protein</topology>
    </subcellularLocation>
</comment>
<feature type="transmembrane region" description="Helical" evidence="9">
    <location>
        <begin position="92"/>
        <end position="117"/>
    </location>
</feature>
<organism evidence="11 12">
    <name type="scientific">Pacificispira spongiicola</name>
    <dbReference type="NCBI Taxonomy" id="2729598"/>
    <lineage>
        <taxon>Bacteria</taxon>
        <taxon>Pseudomonadati</taxon>
        <taxon>Pseudomonadota</taxon>
        <taxon>Alphaproteobacteria</taxon>
        <taxon>Rhodospirillales</taxon>
        <taxon>Rhodospirillaceae</taxon>
        <taxon>Pacificispira</taxon>
    </lineage>
</organism>
<evidence type="ECO:0000256" key="4">
    <source>
        <dbReference type="ARBA" id="ARBA00022679"/>
    </source>
</evidence>
<proteinExistence type="inferred from homology"/>
<evidence type="ECO:0000256" key="6">
    <source>
        <dbReference type="ARBA" id="ARBA00022989"/>
    </source>
</evidence>
<comment type="function">
    <text evidence="9">Catalyzes the phospholipid dependent N-acylation of the N-terminal cysteine of apolipoprotein, the last step in lipoprotein maturation.</text>
</comment>
<evidence type="ECO:0000256" key="7">
    <source>
        <dbReference type="ARBA" id="ARBA00023136"/>
    </source>
</evidence>
<keyword evidence="8 9" id="KW-0012">Acyltransferase</keyword>
<dbReference type="InterPro" id="IPR004563">
    <property type="entry name" value="Apolipo_AcylTrfase"/>
</dbReference>
<feature type="domain" description="CN hydrolase" evidence="10">
    <location>
        <begin position="248"/>
        <end position="488"/>
    </location>
</feature>
<feature type="transmembrane region" description="Helical" evidence="9">
    <location>
        <begin position="20"/>
        <end position="48"/>
    </location>
</feature>
<comment type="catalytic activity">
    <reaction evidence="9">
        <text>N-terminal S-1,2-diacyl-sn-glyceryl-L-cysteinyl-[lipoprotein] + a glycerophospholipid = N-acyl-S-1,2-diacyl-sn-glyceryl-L-cysteinyl-[lipoprotein] + a 2-acyl-sn-glycero-3-phospholipid + H(+)</text>
        <dbReference type="Rhea" id="RHEA:48228"/>
        <dbReference type="Rhea" id="RHEA-COMP:14681"/>
        <dbReference type="Rhea" id="RHEA-COMP:14684"/>
        <dbReference type="ChEBI" id="CHEBI:15378"/>
        <dbReference type="ChEBI" id="CHEBI:136912"/>
        <dbReference type="ChEBI" id="CHEBI:140656"/>
        <dbReference type="ChEBI" id="CHEBI:140657"/>
        <dbReference type="ChEBI" id="CHEBI:140660"/>
        <dbReference type="EC" id="2.3.1.269"/>
    </reaction>
</comment>
<dbReference type="UniPathway" id="UPA00666"/>
<keyword evidence="6 9" id="KW-1133">Transmembrane helix</keyword>
<accession>A0A7Y0E0G2</accession>
<dbReference type="HAMAP" id="MF_01148">
    <property type="entry name" value="Lnt"/>
    <property type="match status" value="1"/>
</dbReference>
<keyword evidence="11" id="KW-0449">Lipoprotein</keyword>
<evidence type="ECO:0000256" key="2">
    <source>
        <dbReference type="ARBA" id="ARBA00010065"/>
    </source>
</evidence>
<dbReference type="InterPro" id="IPR045378">
    <property type="entry name" value="LNT_N"/>
</dbReference>
<feature type="transmembrane region" description="Helical" evidence="9">
    <location>
        <begin position="494"/>
        <end position="517"/>
    </location>
</feature>
<dbReference type="NCBIfam" id="TIGR00546">
    <property type="entry name" value="lnt"/>
    <property type="match status" value="1"/>
</dbReference>
<evidence type="ECO:0000256" key="3">
    <source>
        <dbReference type="ARBA" id="ARBA00022475"/>
    </source>
</evidence>
<dbReference type="Gene3D" id="3.60.110.10">
    <property type="entry name" value="Carbon-nitrogen hydrolase"/>
    <property type="match status" value="1"/>
</dbReference>
<dbReference type="GO" id="GO:0005886">
    <property type="term" value="C:plasma membrane"/>
    <property type="evidence" value="ECO:0007669"/>
    <property type="project" value="UniProtKB-SubCell"/>
</dbReference>
<dbReference type="InterPro" id="IPR003010">
    <property type="entry name" value="C-N_Hydrolase"/>
</dbReference>
<dbReference type="GO" id="GO:0042158">
    <property type="term" value="P:lipoprotein biosynthetic process"/>
    <property type="evidence" value="ECO:0007669"/>
    <property type="project" value="UniProtKB-UniRule"/>
</dbReference>
<dbReference type="InterPro" id="IPR036526">
    <property type="entry name" value="C-N_Hydrolase_sf"/>
</dbReference>
<evidence type="ECO:0000256" key="9">
    <source>
        <dbReference type="HAMAP-Rule" id="MF_01148"/>
    </source>
</evidence>
<feature type="transmembrane region" description="Helical" evidence="9">
    <location>
        <begin position="60"/>
        <end position="80"/>
    </location>
</feature>
<dbReference type="CDD" id="cd07571">
    <property type="entry name" value="ALP_N-acyl_transferase"/>
    <property type="match status" value="1"/>
</dbReference>
<dbReference type="GO" id="GO:0016410">
    <property type="term" value="F:N-acyltransferase activity"/>
    <property type="evidence" value="ECO:0007669"/>
    <property type="project" value="UniProtKB-UniRule"/>
</dbReference>
<dbReference type="Proteomes" id="UP000539372">
    <property type="component" value="Unassembled WGS sequence"/>
</dbReference>
<gene>
    <name evidence="9 11" type="primary">lnt</name>
    <name evidence="11" type="ORF">HH303_10565</name>
</gene>
<sequence length="520" mass="56207">MIATAARFCSALSGWRRRGVLTLLGAVTVLGLPPFDIWPIAFLTLPLFLWVFEGGRTKKAAFGAGWWFAFGYFLAGFYWISNALVVFSPDFWWMVPFALVGLPVVMAVYYGLATVLVDRVIPASELPEGTARRLARILLLTAAFVGADLLRGTLFTGFPWNVFGYLWSGSGGLSQGAAWLGAYGLGVPVLLSGFLPALLPNGRPGRFALATAFAIPLAFLIAGTLRLSDAPDMAAQQADANRPGLRLVQPNIPQQEKWKRDLRVRNFEQHLNASRVNRPDWVKTVIWPETAAAFAIDQAEDYRVSAGAWAVPDGGLLITGAPRLLDDPKRLYNAAVALNGAGTMVATYEKSHLVPFGEYVPLSQYLPFGKVAAGAIDYSPGPGPQTLSLPGLPPVGPMICYEVIFPGAVVDPDNRPDWMLNLTNDAWYGHTTGPYQHLQHSRLRAIEEGLPLIRAASTGISAAFDAYGREVGRIGLGENGILDLRLPPAIAPTLFARLGNLFAIGLIILLAGVGFALRKR</sequence>
<dbReference type="PROSITE" id="PS50263">
    <property type="entry name" value="CN_HYDROLASE"/>
    <property type="match status" value="1"/>
</dbReference>
<feature type="transmembrane region" description="Helical" evidence="9">
    <location>
        <begin position="178"/>
        <end position="200"/>
    </location>
</feature>
<dbReference type="SUPFAM" id="SSF56317">
    <property type="entry name" value="Carbon-nitrogen hydrolase"/>
    <property type="match status" value="1"/>
</dbReference>